<organism evidence="3 4">
    <name type="scientific">Crucibulum laeve</name>
    <dbReference type="NCBI Taxonomy" id="68775"/>
    <lineage>
        <taxon>Eukaryota</taxon>
        <taxon>Fungi</taxon>
        <taxon>Dikarya</taxon>
        <taxon>Basidiomycota</taxon>
        <taxon>Agaricomycotina</taxon>
        <taxon>Agaricomycetes</taxon>
        <taxon>Agaricomycetidae</taxon>
        <taxon>Agaricales</taxon>
        <taxon>Agaricineae</taxon>
        <taxon>Nidulariaceae</taxon>
        <taxon>Crucibulum</taxon>
    </lineage>
</organism>
<accession>A0A5C3LUQ8</accession>
<dbReference type="InterPro" id="IPR003593">
    <property type="entry name" value="AAA+_ATPase"/>
</dbReference>
<keyword evidence="1" id="KW-0677">Repeat</keyword>
<dbReference type="SUPFAM" id="SSF52540">
    <property type="entry name" value="P-loop containing nucleoside triphosphate hydrolases"/>
    <property type="match status" value="1"/>
</dbReference>
<reference evidence="3 4" key="1">
    <citation type="journal article" date="2019" name="Nat. Ecol. Evol.">
        <title>Megaphylogeny resolves global patterns of mushroom evolution.</title>
        <authorList>
            <person name="Varga T."/>
            <person name="Krizsan K."/>
            <person name="Foldi C."/>
            <person name="Dima B."/>
            <person name="Sanchez-Garcia M."/>
            <person name="Sanchez-Ramirez S."/>
            <person name="Szollosi G.J."/>
            <person name="Szarkandi J.G."/>
            <person name="Papp V."/>
            <person name="Albert L."/>
            <person name="Andreopoulos W."/>
            <person name="Angelini C."/>
            <person name="Antonin V."/>
            <person name="Barry K.W."/>
            <person name="Bougher N.L."/>
            <person name="Buchanan P."/>
            <person name="Buyck B."/>
            <person name="Bense V."/>
            <person name="Catcheside P."/>
            <person name="Chovatia M."/>
            <person name="Cooper J."/>
            <person name="Damon W."/>
            <person name="Desjardin D."/>
            <person name="Finy P."/>
            <person name="Geml J."/>
            <person name="Haridas S."/>
            <person name="Hughes K."/>
            <person name="Justo A."/>
            <person name="Karasinski D."/>
            <person name="Kautmanova I."/>
            <person name="Kiss B."/>
            <person name="Kocsube S."/>
            <person name="Kotiranta H."/>
            <person name="LaButti K.M."/>
            <person name="Lechner B.E."/>
            <person name="Liimatainen K."/>
            <person name="Lipzen A."/>
            <person name="Lukacs Z."/>
            <person name="Mihaltcheva S."/>
            <person name="Morgado L.N."/>
            <person name="Niskanen T."/>
            <person name="Noordeloos M.E."/>
            <person name="Ohm R.A."/>
            <person name="Ortiz-Santana B."/>
            <person name="Ovrebo C."/>
            <person name="Racz N."/>
            <person name="Riley R."/>
            <person name="Savchenko A."/>
            <person name="Shiryaev A."/>
            <person name="Soop K."/>
            <person name="Spirin V."/>
            <person name="Szebenyi C."/>
            <person name="Tomsovsky M."/>
            <person name="Tulloss R.E."/>
            <person name="Uehling J."/>
            <person name="Grigoriev I.V."/>
            <person name="Vagvolgyi C."/>
            <person name="Papp T."/>
            <person name="Martin F.M."/>
            <person name="Miettinen O."/>
            <person name="Hibbett D.S."/>
            <person name="Nagy L.G."/>
        </authorList>
    </citation>
    <scope>NUCLEOTIDE SEQUENCE [LARGE SCALE GENOMIC DNA]</scope>
    <source>
        <strain evidence="3 4">CBS 166.37</strain>
    </source>
</reference>
<dbReference type="SMART" id="SM00382">
    <property type="entry name" value="AAA"/>
    <property type="match status" value="1"/>
</dbReference>
<dbReference type="OrthoDB" id="5967843at2759"/>
<keyword evidence="4" id="KW-1185">Reference proteome</keyword>
<dbReference type="AlphaFoldDB" id="A0A5C3LUQ8"/>
<dbReference type="Gene3D" id="3.40.50.300">
    <property type="entry name" value="P-loop containing nucleotide triphosphate hydrolases"/>
    <property type="match status" value="1"/>
</dbReference>
<dbReference type="InterPro" id="IPR027417">
    <property type="entry name" value="P-loop_NTPase"/>
</dbReference>
<dbReference type="PANTHER" id="PTHR10039">
    <property type="entry name" value="AMELOGENIN"/>
    <property type="match status" value="1"/>
</dbReference>
<gene>
    <name evidence="3" type="ORF">BDQ12DRAFT_667704</name>
</gene>
<evidence type="ECO:0000256" key="1">
    <source>
        <dbReference type="ARBA" id="ARBA00022737"/>
    </source>
</evidence>
<evidence type="ECO:0000313" key="4">
    <source>
        <dbReference type="Proteomes" id="UP000308652"/>
    </source>
</evidence>
<dbReference type="InterPro" id="IPR007111">
    <property type="entry name" value="NACHT_NTPase"/>
</dbReference>
<dbReference type="Proteomes" id="UP000308652">
    <property type="component" value="Unassembled WGS sequence"/>
</dbReference>
<dbReference type="Pfam" id="PF24883">
    <property type="entry name" value="NPHP3_N"/>
    <property type="match status" value="1"/>
</dbReference>
<proteinExistence type="predicted"/>
<dbReference type="PANTHER" id="PTHR10039:SF16">
    <property type="entry name" value="GPI INOSITOL-DEACYLASE"/>
    <property type="match status" value="1"/>
</dbReference>
<evidence type="ECO:0000259" key="2">
    <source>
        <dbReference type="PROSITE" id="PS50837"/>
    </source>
</evidence>
<name>A0A5C3LUQ8_9AGAR</name>
<dbReference type="EMBL" id="ML213613">
    <property type="protein sequence ID" value="TFK36552.1"/>
    <property type="molecule type" value="Genomic_DNA"/>
</dbReference>
<sequence>MTTEPHVYAQESTIQPYIGSFAKKHKLGLEMQNASAIDEMEPHVQGQTWSNCKMRCIGEWLCDLWMPFFERALKVEVHGGNMNEIQNQINHYYGAGAQDLYRIPLPVGDASYTRPGPVARCYPGTRLEVIAKIEKWMKDGSDRPILWLNGPAGSGKSAISQTIAELYKDRICASFFFLRGAGQRSQIQLLIPTLVHQFALSMPKTKEIIEDVLKNEPHIYQQALQYQLERLLINLVRAERKGLFKQKKGLIIIDALDECDDKEKMGEFIEAITILCNTPRFQLPFRLLLTSRVEEHIQQQFNDPKTQSVIHYLPLEDFDATEDIQLYLKSRLSTIYKRNCGIMHGISQSWPSTHQLKQLSRNAEGSFIVAFTLVNFIEVEKGHPKDKLEMALNMTDGLDPTYHDVITKALQENEILQDRHPDIFHEVLAVLALAKTPLPITAMSIMLQIEAYYIAQILLGLQAILLIPGNDDEPVKLFHTSLRDYLYCFVSQSVVYWSMELDGSTNIEILNDIMISRSPWLLEVGGILNLSTLISDILIQCQVRELLTEWTIKQKSSFIVQNKAMDMANFQKDQSYANEVDEYNDINA</sequence>
<feature type="domain" description="NACHT" evidence="2">
    <location>
        <begin position="144"/>
        <end position="292"/>
    </location>
</feature>
<dbReference type="PROSITE" id="PS50837">
    <property type="entry name" value="NACHT"/>
    <property type="match status" value="1"/>
</dbReference>
<protein>
    <recommendedName>
        <fullName evidence="2">NACHT domain-containing protein</fullName>
    </recommendedName>
</protein>
<evidence type="ECO:0000313" key="3">
    <source>
        <dbReference type="EMBL" id="TFK36552.1"/>
    </source>
</evidence>
<dbReference type="InterPro" id="IPR056884">
    <property type="entry name" value="NPHP3-like_N"/>
</dbReference>